<dbReference type="SUPFAM" id="SSF53067">
    <property type="entry name" value="Actin-like ATPase domain"/>
    <property type="match status" value="2"/>
</dbReference>
<dbReference type="NCBIfam" id="TIGR01575">
    <property type="entry name" value="rimI"/>
    <property type="match status" value="1"/>
</dbReference>
<accession>A0A7I9XSR9</accession>
<evidence type="ECO:0000259" key="2">
    <source>
        <dbReference type="PROSITE" id="PS51186"/>
    </source>
</evidence>
<reference evidence="3 4" key="1">
    <citation type="journal article" date="2019" name="Emerg. Microbes Infect.">
        <title>Comprehensive subspecies identification of 175 nontuberculous mycobacteria species based on 7547 genomic profiles.</title>
        <authorList>
            <person name="Matsumoto Y."/>
            <person name="Kinjo T."/>
            <person name="Motooka D."/>
            <person name="Nabeya D."/>
            <person name="Jung N."/>
            <person name="Uechi K."/>
            <person name="Horii T."/>
            <person name="Iida T."/>
            <person name="Fujita J."/>
            <person name="Nakamura S."/>
        </authorList>
    </citation>
    <scope>NUCLEOTIDE SEQUENCE [LARGE SCALE GENOMIC DNA]</scope>
    <source>
        <strain evidence="3 4">JCM 17322</strain>
    </source>
</reference>
<comment type="caution">
    <text evidence="3">The sequence shown here is derived from an EMBL/GenBank/DDBJ whole genome shotgun (WGS) entry which is preliminary data.</text>
</comment>
<dbReference type="Proteomes" id="UP000465361">
    <property type="component" value="Unassembled WGS sequence"/>
</dbReference>
<feature type="domain" description="N-acetyltransferase" evidence="2">
    <location>
        <begin position="236"/>
        <end position="383"/>
    </location>
</feature>
<evidence type="ECO:0000313" key="4">
    <source>
        <dbReference type="Proteomes" id="UP000465361"/>
    </source>
</evidence>
<dbReference type="InterPro" id="IPR043129">
    <property type="entry name" value="ATPase_NBD"/>
</dbReference>
<dbReference type="PROSITE" id="PS51186">
    <property type="entry name" value="GNAT"/>
    <property type="match status" value="1"/>
</dbReference>
<dbReference type="InterPro" id="IPR022496">
    <property type="entry name" value="T6A_TsaB"/>
</dbReference>
<dbReference type="AlphaFoldDB" id="A0A7I9XSR9"/>
<sequence length="384" mass="40687">MSREPGMLVLALDTATAAVTAGIVRVRHAGRAAVLAERVTVDARAHAERLTPNVLAALTDAAVRMADLDGVVVGCGPGPFTGLRVGMATAAAYGHALDIPVRGVCSLDAIGVQTTGETLVVTDARRREVYWARYRDGVRVGGPAVSAPAAVDAGAASAVAGSPEHAALFGLPWCGPAYPTPTGLVAAVADWSARPAALVPLYLRRPDATSLQERQAARRRRGAPTSPTAREPVVPVSIDALTPADAERCAQLEAQLFDGDDPWPREAFLREIASVNNRYVGARIGDVLVGYAGISRLGRTAPFEYEVHTIGVDKAYQGRGIGRRLLEELLNVAGDAAVYLEVRTDNAPAIELYRSAGFTAVGVRRRYYRASGADAYTMRREARR</sequence>
<dbReference type="InterPro" id="IPR000905">
    <property type="entry name" value="Gcp-like_dom"/>
</dbReference>
<keyword evidence="4" id="KW-1185">Reference proteome</keyword>
<dbReference type="CDD" id="cd04301">
    <property type="entry name" value="NAT_SF"/>
    <property type="match status" value="1"/>
</dbReference>
<gene>
    <name evidence="3" type="ORF">MBOT_04000</name>
</gene>
<dbReference type="PANTHER" id="PTHR42919">
    <property type="entry name" value="N-ALPHA-ACETYLTRANSFERASE"/>
    <property type="match status" value="1"/>
</dbReference>
<organism evidence="3 4">
    <name type="scientific">Mycobacterium botniense</name>
    <dbReference type="NCBI Taxonomy" id="84962"/>
    <lineage>
        <taxon>Bacteria</taxon>
        <taxon>Bacillati</taxon>
        <taxon>Actinomycetota</taxon>
        <taxon>Actinomycetes</taxon>
        <taxon>Mycobacteriales</taxon>
        <taxon>Mycobacteriaceae</taxon>
        <taxon>Mycobacterium</taxon>
    </lineage>
</organism>
<dbReference type="NCBIfam" id="TIGR03725">
    <property type="entry name" value="T6A_YeaZ"/>
    <property type="match status" value="1"/>
</dbReference>
<dbReference type="InterPro" id="IPR016181">
    <property type="entry name" value="Acyl_CoA_acyltransferase"/>
</dbReference>
<dbReference type="GO" id="GO:0008080">
    <property type="term" value="F:N-acetyltransferase activity"/>
    <property type="evidence" value="ECO:0007669"/>
    <property type="project" value="InterPro"/>
</dbReference>
<dbReference type="EMBL" id="BLKW01000002">
    <property type="protein sequence ID" value="GFG73035.1"/>
    <property type="molecule type" value="Genomic_DNA"/>
</dbReference>
<dbReference type="InterPro" id="IPR051556">
    <property type="entry name" value="N-term/lysine_N-AcTrnsfr"/>
</dbReference>
<dbReference type="GO" id="GO:0002949">
    <property type="term" value="P:tRNA threonylcarbamoyladenosine modification"/>
    <property type="evidence" value="ECO:0007669"/>
    <property type="project" value="InterPro"/>
</dbReference>
<name>A0A7I9XSR9_9MYCO</name>
<dbReference type="Pfam" id="PF00583">
    <property type="entry name" value="Acetyltransf_1"/>
    <property type="match status" value="1"/>
</dbReference>
<dbReference type="Gene3D" id="3.40.630.30">
    <property type="match status" value="1"/>
</dbReference>
<dbReference type="CDD" id="cd24032">
    <property type="entry name" value="ASKHA_NBD_TsaB"/>
    <property type="match status" value="1"/>
</dbReference>
<dbReference type="Gene3D" id="3.30.420.40">
    <property type="match status" value="1"/>
</dbReference>
<dbReference type="PANTHER" id="PTHR42919:SF40">
    <property type="entry name" value="FAMILY ACETYLTRANSFERASE, PUTATIVE-RELATED"/>
    <property type="match status" value="1"/>
</dbReference>
<dbReference type="Pfam" id="PF00814">
    <property type="entry name" value="TsaD"/>
    <property type="match status" value="1"/>
</dbReference>
<dbReference type="InterPro" id="IPR000182">
    <property type="entry name" value="GNAT_dom"/>
</dbReference>
<proteinExistence type="predicted"/>
<feature type="region of interest" description="Disordered" evidence="1">
    <location>
        <begin position="212"/>
        <end position="232"/>
    </location>
</feature>
<evidence type="ECO:0000313" key="3">
    <source>
        <dbReference type="EMBL" id="GFG73035.1"/>
    </source>
</evidence>
<evidence type="ECO:0000256" key="1">
    <source>
        <dbReference type="SAM" id="MobiDB-lite"/>
    </source>
</evidence>
<protein>
    <recommendedName>
        <fullName evidence="2">N-acetyltransferase domain-containing protein</fullName>
    </recommendedName>
</protein>
<dbReference type="InterPro" id="IPR006464">
    <property type="entry name" value="AcTrfase_RimI/Ard1"/>
</dbReference>
<dbReference type="SUPFAM" id="SSF55729">
    <property type="entry name" value="Acyl-CoA N-acyltransferases (Nat)"/>
    <property type="match status" value="1"/>
</dbReference>